<name>A0A7W7ID18_9ACTN</name>
<gene>
    <name evidence="2" type="ORF">F4557_003268</name>
    <name evidence="1" type="ORF">GCM10009546_30960</name>
</gene>
<proteinExistence type="predicted"/>
<reference evidence="2 3" key="2">
    <citation type="submission" date="2020-08" db="EMBL/GenBank/DDBJ databases">
        <title>Sequencing the genomes of 1000 actinobacteria strains.</title>
        <authorList>
            <person name="Klenk H.-P."/>
        </authorList>
    </citation>
    <scope>NUCLEOTIDE SEQUENCE [LARGE SCALE GENOMIC DNA]</scope>
    <source>
        <strain evidence="2 3">DSM 44772</strain>
    </source>
</reference>
<dbReference type="RefSeq" id="WP_221480684.1">
    <property type="nucleotide sequence ID" value="NZ_BAAAHD010000025.1"/>
</dbReference>
<dbReference type="Proteomes" id="UP001501427">
    <property type="component" value="Unassembled WGS sequence"/>
</dbReference>
<keyword evidence="4" id="KW-1185">Reference proteome</keyword>
<evidence type="ECO:0000313" key="3">
    <source>
        <dbReference type="Proteomes" id="UP000549343"/>
    </source>
</evidence>
<protein>
    <submittedName>
        <fullName evidence="2">Uncharacterized protein</fullName>
    </submittedName>
</protein>
<reference evidence="1 4" key="1">
    <citation type="journal article" date="2019" name="Int. J. Syst. Evol. Microbiol.">
        <title>The Global Catalogue of Microorganisms (GCM) 10K type strain sequencing project: providing services to taxonomists for standard genome sequencing and annotation.</title>
        <authorList>
            <consortium name="The Broad Institute Genomics Platform"/>
            <consortium name="The Broad Institute Genome Sequencing Center for Infectious Disease"/>
            <person name="Wu L."/>
            <person name="Ma J."/>
        </authorList>
    </citation>
    <scope>NUCLEOTIDE SEQUENCE [LARGE SCALE GENOMIC DNA]</scope>
    <source>
        <strain evidence="1 4">JCM 10667</strain>
    </source>
</reference>
<dbReference type="EMBL" id="BAAAHD010000025">
    <property type="protein sequence ID" value="GAA0566425.1"/>
    <property type="molecule type" value="Genomic_DNA"/>
</dbReference>
<dbReference type="AlphaFoldDB" id="A0A7W7ID18"/>
<evidence type="ECO:0000313" key="1">
    <source>
        <dbReference type="EMBL" id="GAA0566425.1"/>
    </source>
</evidence>
<evidence type="ECO:0000313" key="4">
    <source>
        <dbReference type="Proteomes" id="UP001501427"/>
    </source>
</evidence>
<reference evidence="1" key="3">
    <citation type="submission" date="2023-12" db="EMBL/GenBank/DDBJ databases">
        <authorList>
            <person name="Sun Q."/>
            <person name="Inoue M."/>
        </authorList>
    </citation>
    <scope>NUCLEOTIDE SEQUENCE</scope>
    <source>
        <strain evidence="1">JCM 10667</strain>
    </source>
</reference>
<accession>A0A7W7ID18</accession>
<dbReference type="Proteomes" id="UP000549343">
    <property type="component" value="Unassembled WGS sequence"/>
</dbReference>
<dbReference type="EMBL" id="JACHMV010000001">
    <property type="protein sequence ID" value="MBB4774850.1"/>
    <property type="molecule type" value="Genomic_DNA"/>
</dbReference>
<comment type="caution">
    <text evidence="2">The sequence shown here is derived from an EMBL/GenBank/DDBJ whole genome shotgun (WGS) entry which is preliminary data.</text>
</comment>
<evidence type="ECO:0000313" key="2">
    <source>
        <dbReference type="EMBL" id="MBB4774850.1"/>
    </source>
</evidence>
<sequence length="83" mass="9264">MPWPDDAGEALANLSLSVATPFRWRHQIPLFHFDFILYTFVLAGDREGEIWRYDIDPDGSDTMRAATSLAALSTNGRRASPPA</sequence>
<organism evidence="2 3">
    <name type="scientific">Actinomadura livida</name>
    <dbReference type="NCBI Taxonomy" id="79909"/>
    <lineage>
        <taxon>Bacteria</taxon>
        <taxon>Bacillati</taxon>
        <taxon>Actinomycetota</taxon>
        <taxon>Actinomycetes</taxon>
        <taxon>Streptosporangiales</taxon>
        <taxon>Thermomonosporaceae</taxon>
        <taxon>Actinomadura</taxon>
    </lineage>
</organism>